<dbReference type="InterPro" id="IPR008977">
    <property type="entry name" value="PHM/PNGase_F_dom_sf"/>
</dbReference>
<evidence type="ECO:0000256" key="2">
    <source>
        <dbReference type="ARBA" id="ARBA00010676"/>
    </source>
</evidence>
<dbReference type="InterPro" id="IPR028460">
    <property type="entry name" value="Tbh/DBH"/>
</dbReference>
<dbReference type="AlphaFoldDB" id="A0AA35W6G6"/>
<evidence type="ECO:0000256" key="7">
    <source>
        <dbReference type="ARBA" id="ARBA00023157"/>
    </source>
</evidence>
<dbReference type="Gene3D" id="2.60.120.230">
    <property type="match status" value="1"/>
</dbReference>
<dbReference type="Pfam" id="PF03712">
    <property type="entry name" value="Cu2_monoox_C"/>
    <property type="match status" value="1"/>
</dbReference>
<proteinExistence type="inferred from homology"/>
<dbReference type="InterPro" id="IPR000945">
    <property type="entry name" value="DBH-like"/>
</dbReference>
<comment type="cofactor">
    <cofactor evidence="1">
        <name>Cu(2+)</name>
        <dbReference type="ChEBI" id="CHEBI:29036"/>
    </cofactor>
</comment>
<keyword evidence="12" id="KW-1185">Reference proteome</keyword>
<dbReference type="EMBL" id="CASHTH010000456">
    <property type="protein sequence ID" value="CAI8001934.1"/>
    <property type="molecule type" value="Genomic_DNA"/>
</dbReference>
<keyword evidence="4" id="KW-0560">Oxidoreductase</keyword>
<evidence type="ECO:0000259" key="10">
    <source>
        <dbReference type="Pfam" id="PF03712"/>
    </source>
</evidence>
<evidence type="ECO:0000256" key="8">
    <source>
        <dbReference type="ARBA" id="ARBA00023180"/>
    </source>
</evidence>
<dbReference type="PANTHER" id="PTHR10157:SF23">
    <property type="entry name" value="MOXD1 HOMOLOG 1"/>
    <property type="match status" value="1"/>
</dbReference>
<dbReference type="Pfam" id="PF01082">
    <property type="entry name" value="Cu2_monooxygen"/>
    <property type="match status" value="1"/>
</dbReference>
<feature type="domain" description="Copper type II ascorbate-dependent monooxygenase C-terminal" evidence="10">
    <location>
        <begin position="126"/>
        <end position="283"/>
    </location>
</feature>
<reference evidence="11" key="1">
    <citation type="submission" date="2023-03" db="EMBL/GenBank/DDBJ databases">
        <authorList>
            <person name="Steffen K."/>
            <person name="Cardenas P."/>
        </authorList>
    </citation>
    <scope>NUCLEOTIDE SEQUENCE</scope>
</reference>
<evidence type="ECO:0000256" key="6">
    <source>
        <dbReference type="ARBA" id="ARBA00023033"/>
    </source>
</evidence>
<dbReference type="InterPro" id="IPR014783">
    <property type="entry name" value="Cu2_ascorb_mOase_CS-2"/>
</dbReference>
<dbReference type="GO" id="GO:0005507">
    <property type="term" value="F:copper ion binding"/>
    <property type="evidence" value="ECO:0007669"/>
    <property type="project" value="InterPro"/>
</dbReference>
<comment type="similarity">
    <text evidence="2">Belongs to the copper type II ascorbate-dependent monooxygenase family.</text>
</comment>
<evidence type="ECO:0000256" key="4">
    <source>
        <dbReference type="ARBA" id="ARBA00023002"/>
    </source>
</evidence>
<evidence type="ECO:0000313" key="12">
    <source>
        <dbReference type="Proteomes" id="UP001174909"/>
    </source>
</evidence>
<sequence length="399" mass="44583">MPEDLRTQTGYITKFGPLVTQGNEAHVHHLVVYMCSGLNDSHVGNGHDCENGNVAVQVQQCRGGTYLAAWAVGGEEFVYPDNVAYPFGGEGYIMIELHYDNPHEIEGTPDSSGLRLWYTKTPREHDAGLLTVGHFVHPYHVIPPNSQNFISTGLLTEQCSKDFIPEGGIHVFANFFHTHVAGHGLSLQHIRYNSECGVYEELEPIDENLKYDFDYQQFTHLRHEVLVKRGDIVQVKCFYRTAGNDKVTFGGLGTREEMCISSFVYYPRIDLGFSVSQITESDYHDFLRTTRPGQQILSGEVEYVDGMNAIDWDDNLKTTFQKMLDNATQNVLCGVDFENYVFQTTKLPKVGCSYMAPDQCSEFTPPTCCERIGAVEDGGMVLRASVALLALSLLTAFTG</sequence>
<dbReference type="InterPro" id="IPR036939">
    <property type="entry name" value="Cu2_ascorb_mOase_N_sf"/>
</dbReference>
<keyword evidence="5" id="KW-0186">Copper</keyword>
<evidence type="ECO:0000256" key="1">
    <source>
        <dbReference type="ARBA" id="ARBA00001973"/>
    </source>
</evidence>
<dbReference type="Proteomes" id="UP001174909">
    <property type="component" value="Unassembled WGS sequence"/>
</dbReference>
<dbReference type="FunFam" id="2.60.120.230:FF:000001">
    <property type="entry name" value="Monooxygenase, DBH-like 1"/>
    <property type="match status" value="1"/>
</dbReference>
<keyword evidence="6 11" id="KW-0503">Monooxygenase</keyword>
<organism evidence="11 12">
    <name type="scientific">Geodia barretti</name>
    <name type="common">Barrett's horny sponge</name>
    <dbReference type="NCBI Taxonomy" id="519541"/>
    <lineage>
        <taxon>Eukaryota</taxon>
        <taxon>Metazoa</taxon>
        <taxon>Porifera</taxon>
        <taxon>Demospongiae</taxon>
        <taxon>Heteroscleromorpha</taxon>
        <taxon>Tetractinellida</taxon>
        <taxon>Astrophorina</taxon>
        <taxon>Geodiidae</taxon>
        <taxon>Geodia</taxon>
    </lineage>
</organism>
<dbReference type="Gene3D" id="2.60.120.310">
    <property type="entry name" value="Copper type II, ascorbate-dependent monooxygenase, N-terminal domain"/>
    <property type="match status" value="1"/>
</dbReference>
<keyword evidence="3" id="KW-0479">Metal-binding</keyword>
<dbReference type="InterPro" id="IPR024548">
    <property type="entry name" value="Cu2_monoox_C"/>
</dbReference>
<dbReference type="InterPro" id="IPR014784">
    <property type="entry name" value="Cu2_ascorb_mOase-like_C"/>
</dbReference>
<evidence type="ECO:0000256" key="3">
    <source>
        <dbReference type="ARBA" id="ARBA00022723"/>
    </source>
</evidence>
<name>A0AA35W6G6_GEOBA</name>
<keyword evidence="8" id="KW-0325">Glycoprotein</keyword>
<comment type="caution">
    <text evidence="11">The sequence shown here is derived from an EMBL/GenBank/DDBJ whole genome shotgun (WGS) entry which is preliminary data.</text>
</comment>
<dbReference type="GO" id="GO:0004500">
    <property type="term" value="F:dopamine beta-monooxygenase activity"/>
    <property type="evidence" value="ECO:0007669"/>
    <property type="project" value="InterPro"/>
</dbReference>
<evidence type="ECO:0000256" key="5">
    <source>
        <dbReference type="ARBA" id="ARBA00023008"/>
    </source>
</evidence>
<dbReference type="InterPro" id="IPR000323">
    <property type="entry name" value="Cu2_ascorb_mOase_N"/>
</dbReference>
<keyword evidence="7" id="KW-1015">Disulfide bond</keyword>
<gene>
    <name evidence="11" type="ORF">GBAR_LOCUS3285</name>
</gene>
<dbReference type="PROSITE" id="PS00085">
    <property type="entry name" value="CU2_MONOOXYGENASE_2"/>
    <property type="match status" value="1"/>
</dbReference>
<accession>A0AA35W6G6</accession>
<protein>
    <submittedName>
        <fullName evidence="11">DBH-like monooxygenase protein 1 homolog</fullName>
    </submittedName>
</protein>
<feature type="domain" description="Copper type II ascorbate-dependent monooxygenase N-terminal" evidence="9">
    <location>
        <begin position="7"/>
        <end position="104"/>
    </location>
</feature>
<evidence type="ECO:0000259" key="9">
    <source>
        <dbReference type="Pfam" id="PF01082"/>
    </source>
</evidence>
<dbReference type="SUPFAM" id="SSF49742">
    <property type="entry name" value="PHM/PNGase F"/>
    <property type="match status" value="2"/>
</dbReference>
<evidence type="ECO:0000313" key="11">
    <source>
        <dbReference type="EMBL" id="CAI8001934.1"/>
    </source>
</evidence>
<dbReference type="PRINTS" id="PR00767">
    <property type="entry name" value="DBMONOXGNASE"/>
</dbReference>
<dbReference type="PANTHER" id="PTHR10157">
    <property type="entry name" value="DOPAMINE BETA HYDROXYLASE RELATED"/>
    <property type="match status" value="1"/>
</dbReference>